<dbReference type="RefSeq" id="WP_095644630.1">
    <property type="nucleotide sequence ID" value="NZ_LMVP01000235.1"/>
</dbReference>
<keyword evidence="4" id="KW-1185">Reference proteome</keyword>
<reference evidence="3 4" key="1">
    <citation type="journal article" date="2017" name="BMC Genomics">
        <title>Genomic analysis of methanogenic archaea reveals a shift towards energy conservation.</title>
        <authorList>
            <person name="Gilmore S.P."/>
            <person name="Henske J.K."/>
            <person name="Sexton J.A."/>
            <person name="Solomon K.V."/>
            <person name="Seppala S."/>
            <person name="Yoo J.I."/>
            <person name="Huyett L.M."/>
            <person name="Pressman A."/>
            <person name="Cogan J.Z."/>
            <person name="Kivenson V."/>
            <person name="Peng X."/>
            <person name="Tan Y."/>
            <person name="Valentine D.L."/>
            <person name="O'Malley M.A."/>
        </authorList>
    </citation>
    <scope>NUCLEOTIDE SEQUENCE [LARGE SCALE GENOMIC DNA]</scope>
    <source>
        <strain evidence="3 4">MC-15</strain>
    </source>
</reference>
<feature type="transmembrane region" description="Helical" evidence="1">
    <location>
        <begin position="47"/>
        <end position="68"/>
    </location>
</feature>
<sequence length="86" mass="10290">MANVIVMRVPKDKLQQEIEYKVLDGWKLRKKNENIAVLTRRGKWENLLIYMALALLTLETLHIIYHWIKGKKDYEVYKGESLDFLL</sequence>
<accession>A0A2A2HSJ5</accession>
<evidence type="ECO:0000259" key="2">
    <source>
        <dbReference type="Pfam" id="PF26438"/>
    </source>
</evidence>
<evidence type="ECO:0000256" key="1">
    <source>
        <dbReference type="SAM" id="Phobius"/>
    </source>
</evidence>
<keyword evidence="1" id="KW-1133">Transmembrane helix</keyword>
<dbReference type="Pfam" id="PF26438">
    <property type="entry name" value="DUF8108_N"/>
    <property type="match status" value="1"/>
</dbReference>
<protein>
    <recommendedName>
        <fullName evidence="2">DUF8108 domain-containing protein</fullName>
    </recommendedName>
</protein>
<evidence type="ECO:0000313" key="4">
    <source>
        <dbReference type="Proteomes" id="UP000218164"/>
    </source>
</evidence>
<proteinExistence type="predicted"/>
<keyword evidence="1" id="KW-0812">Transmembrane</keyword>
<dbReference type="OrthoDB" id="376072at2157"/>
<evidence type="ECO:0000313" key="3">
    <source>
        <dbReference type="EMBL" id="PAV12479.1"/>
    </source>
</evidence>
<dbReference type="EMBL" id="LMVP01000235">
    <property type="protein sequence ID" value="PAV12479.1"/>
    <property type="molecule type" value="Genomic_DNA"/>
</dbReference>
<dbReference type="Proteomes" id="UP000218164">
    <property type="component" value="Unassembled WGS sequence"/>
</dbReference>
<name>A0A2A2HSJ5_9EURY</name>
<organism evidence="3 4">
    <name type="scientific">Methanosarcina spelaei</name>
    <dbReference type="NCBI Taxonomy" id="1036679"/>
    <lineage>
        <taxon>Archaea</taxon>
        <taxon>Methanobacteriati</taxon>
        <taxon>Methanobacteriota</taxon>
        <taxon>Stenosarchaea group</taxon>
        <taxon>Methanomicrobia</taxon>
        <taxon>Methanosarcinales</taxon>
        <taxon>Methanosarcinaceae</taxon>
        <taxon>Methanosarcina</taxon>
    </lineage>
</organism>
<gene>
    <name evidence="3" type="ORF">ASJ81_06240</name>
</gene>
<feature type="domain" description="DUF8108" evidence="2">
    <location>
        <begin position="12"/>
        <end position="69"/>
    </location>
</feature>
<keyword evidence="1" id="KW-0472">Membrane</keyword>
<dbReference type="InterPro" id="IPR058962">
    <property type="entry name" value="DUF8108_N"/>
</dbReference>
<dbReference type="AlphaFoldDB" id="A0A2A2HSJ5"/>
<comment type="caution">
    <text evidence="3">The sequence shown here is derived from an EMBL/GenBank/DDBJ whole genome shotgun (WGS) entry which is preliminary data.</text>
</comment>